<dbReference type="PANTHER" id="PTHR23355">
    <property type="entry name" value="RIBONUCLEASE"/>
    <property type="match status" value="1"/>
</dbReference>
<dbReference type="GO" id="GO:0000175">
    <property type="term" value="F:3'-5'-RNA exonuclease activity"/>
    <property type="evidence" value="ECO:0007669"/>
    <property type="project" value="TreeGrafter"/>
</dbReference>
<dbReference type="Proteomes" id="UP000823821">
    <property type="component" value="Unassembled WGS sequence"/>
</dbReference>
<organism evidence="2 3">
    <name type="scientific">Candidatus Desulfovibrio intestinavium</name>
    <dbReference type="NCBI Taxonomy" id="2838534"/>
    <lineage>
        <taxon>Bacteria</taxon>
        <taxon>Pseudomonadati</taxon>
        <taxon>Thermodesulfobacteriota</taxon>
        <taxon>Desulfovibrionia</taxon>
        <taxon>Desulfovibrionales</taxon>
        <taxon>Desulfovibrionaceae</taxon>
        <taxon>Desulfovibrio</taxon>
    </lineage>
</organism>
<accession>A0A9D2HNV4</accession>
<dbReference type="PANTHER" id="PTHR23355:SF42">
    <property type="entry name" value="RIBONUCLEASE II, CHLOROPLASTIC_MITOCHONDRIAL"/>
    <property type="match status" value="1"/>
</dbReference>
<evidence type="ECO:0000259" key="1">
    <source>
        <dbReference type="SMART" id="SM00955"/>
    </source>
</evidence>
<comment type="caution">
    <text evidence="2">The sequence shown here is derived from an EMBL/GenBank/DDBJ whole genome shotgun (WGS) entry which is preliminary data.</text>
</comment>
<dbReference type="GO" id="GO:0003723">
    <property type="term" value="F:RNA binding"/>
    <property type="evidence" value="ECO:0007669"/>
    <property type="project" value="InterPro"/>
</dbReference>
<dbReference type="InterPro" id="IPR012340">
    <property type="entry name" value="NA-bd_OB-fold"/>
</dbReference>
<dbReference type="AlphaFoldDB" id="A0A9D2HNV4"/>
<dbReference type="SUPFAM" id="SSF50249">
    <property type="entry name" value="Nucleic acid-binding proteins"/>
    <property type="match status" value="1"/>
</dbReference>
<dbReference type="GO" id="GO:0006402">
    <property type="term" value="P:mRNA catabolic process"/>
    <property type="evidence" value="ECO:0007669"/>
    <property type="project" value="TreeGrafter"/>
</dbReference>
<dbReference type="InterPro" id="IPR050180">
    <property type="entry name" value="RNR_Ribonuclease"/>
</dbReference>
<proteinExistence type="predicted"/>
<feature type="domain" description="RNB" evidence="1">
    <location>
        <begin position="292"/>
        <end position="597"/>
    </location>
</feature>
<dbReference type="InterPro" id="IPR001900">
    <property type="entry name" value="RNase_II/R"/>
</dbReference>
<dbReference type="Pfam" id="PF00773">
    <property type="entry name" value="RNB"/>
    <property type="match status" value="1"/>
</dbReference>
<dbReference type="GO" id="GO:0000932">
    <property type="term" value="C:P-body"/>
    <property type="evidence" value="ECO:0007669"/>
    <property type="project" value="TreeGrafter"/>
</dbReference>
<dbReference type="SMART" id="SM00955">
    <property type="entry name" value="RNB"/>
    <property type="match status" value="1"/>
</dbReference>
<evidence type="ECO:0000313" key="3">
    <source>
        <dbReference type="Proteomes" id="UP000823821"/>
    </source>
</evidence>
<name>A0A9D2HNV4_9BACT</name>
<dbReference type="EMBL" id="DWZD01000054">
    <property type="protein sequence ID" value="HJA80111.1"/>
    <property type="molecule type" value="Genomic_DNA"/>
</dbReference>
<evidence type="ECO:0000313" key="2">
    <source>
        <dbReference type="EMBL" id="HJA80111.1"/>
    </source>
</evidence>
<protein>
    <submittedName>
        <fullName evidence="2">RNB domain-containing ribonuclease</fullName>
    </submittedName>
</protein>
<sequence length="710" mass="78991">MSSCVQYPGTGCIVEFLEGNAVHLALVIEDGGGKVRLLLPNRRETRLTASRLLPWAGPQLSGPLPGREEAVRLLEDCRKRREELAAAVPVHELWEMAQGEVNEAPARWFAELSGSDPDVDSIAAHGRALLACKSHFRFQPPVFQIFDAETVEKRQNEQREREDREALTVGGASFFRLLWDVACKKRSLPPAPDADGNGGSAEWPAPDVARRLEHLLFACMADPDNQEYDSLWRMLSKGLPDVPHLPVQLLMAWGIVPPHYNFWFDRAGYKAGDDWWHRWNDEVRDLIARSRDVPLPACDLPFISIDSASTRDVDDAFHLEAAPDGGFLLTLALAYPALCWPFGSPLDKTVLRRGTSIYLPEGDCHMLPEHLGTDVFSLRAGEERPAFCVRVAVDADGNAAPCELFTARVRLAANLTYRDTQAVLDARRDHAPLPDNPAAPFAETLCLAHAFERARQAARIRNGAVVMDRPEPVIRLEGEGAQTVVHLEAGEACPDSQAAVAEMMILASAAVADWAAREGLPLLHRTQDVALPREYAGVWTRPEDMTRVMRALAPSSLEVQARPHAALGLPRYAPVTSPLRRYPDLINEAQIAHWLAHGSPRWDAAALAELLVNLNAALEAAGQVQRFRPRYWKLLYFRQQGDKIWWPGVITEENDMFATVSLPDQGIFLRGKRRQFDERACPGTAVEVRIGRVNPLYNEIMILEARTADS</sequence>
<reference evidence="2" key="2">
    <citation type="submission" date="2021-04" db="EMBL/GenBank/DDBJ databases">
        <authorList>
            <person name="Gilroy R."/>
        </authorList>
    </citation>
    <scope>NUCLEOTIDE SEQUENCE</scope>
    <source>
        <strain evidence="2">5032</strain>
    </source>
</reference>
<reference evidence="2" key="1">
    <citation type="journal article" date="2021" name="PeerJ">
        <title>Extensive microbial diversity within the chicken gut microbiome revealed by metagenomics and culture.</title>
        <authorList>
            <person name="Gilroy R."/>
            <person name="Ravi A."/>
            <person name="Getino M."/>
            <person name="Pursley I."/>
            <person name="Horton D.L."/>
            <person name="Alikhan N.F."/>
            <person name="Baker D."/>
            <person name="Gharbi K."/>
            <person name="Hall N."/>
            <person name="Watson M."/>
            <person name="Adriaenssens E.M."/>
            <person name="Foster-Nyarko E."/>
            <person name="Jarju S."/>
            <person name="Secka A."/>
            <person name="Antonio M."/>
            <person name="Oren A."/>
            <person name="Chaudhuri R.R."/>
            <person name="La Ragione R."/>
            <person name="Hildebrand F."/>
            <person name="Pallen M.J."/>
        </authorList>
    </citation>
    <scope>NUCLEOTIDE SEQUENCE</scope>
    <source>
        <strain evidence="2">5032</strain>
    </source>
</reference>
<gene>
    <name evidence="2" type="ORF">H9784_11195</name>
</gene>